<sequence length="448" mass="51101">MQKPIYDFNLNTDLFERDKTAQKISDIVTTQEECSPLAIDGNWGTGKTDLCQRITQRINNDSSHTTQALYINTFEHDQSESPLLSLLAELTKILPESEDPNLWNSMREALKTSSGIIAKAALHHIFRIDADEAQSDFEESLEKQGEAYLNKQIDKLLEVEAKKANNLAMLKAALIKATANQTLIFVIDELDRCAPSYAIKLLEQTKHVFDVPNIRFILSANITQLESNFINLYGNSSGASYTEKFINFTIPLRTKSFVTNRRQSINNNSKYLLEIVGENYSSPALVNVIDYLTKTVRINLRDIEKLGRSIRYLVSNNSEFDLERDNFPFIALSAFLATRYPEIATALLHKDADYESKYFKRFSIDCHEEVGHYDSDIEYNYLAIKDWTPFACLTYIALEGYKNKAKLGLDDPERCTTAEEAIIKIIGRGHTFKNAHYAFTKVCEKLIF</sequence>
<dbReference type="AlphaFoldDB" id="A0A4R6M757"/>
<dbReference type="SUPFAM" id="SSF52540">
    <property type="entry name" value="P-loop containing nucleoside triphosphate hydrolases"/>
    <property type="match status" value="1"/>
</dbReference>
<dbReference type="Proteomes" id="UP000294656">
    <property type="component" value="Unassembled WGS sequence"/>
</dbReference>
<reference evidence="2 3" key="1">
    <citation type="submission" date="2019-03" db="EMBL/GenBank/DDBJ databases">
        <title>Genomic Encyclopedia of Type Strains, Phase III (KMG-III): the genomes of soil and plant-associated and newly described type strains.</title>
        <authorList>
            <person name="Whitman W."/>
        </authorList>
    </citation>
    <scope>NUCLEOTIDE SEQUENCE [LARGE SCALE GENOMIC DNA]</scope>
    <source>
        <strain evidence="2 3">CECT 7378</strain>
    </source>
</reference>
<proteinExistence type="predicted"/>
<accession>A0A4R6M757</accession>
<keyword evidence="3" id="KW-1185">Reference proteome</keyword>
<evidence type="ECO:0000259" key="1">
    <source>
        <dbReference type="Pfam" id="PF07693"/>
    </source>
</evidence>
<dbReference type="EMBL" id="SNXC01000012">
    <property type="protein sequence ID" value="TDO97203.1"/>
    <property type="molecule type" value="Genomic_DNA"/>
</dbReference>
<comment type="caution">
    <text evidence="2">The sequence shown here is derived from an EMBL/GenBank/DDBJ whole genome shotgun (WGS) entry which is preliminary data.</text>
</comment>
<dbReference type="InterPro" id="IPR027417">
    <property type="entry name" value="P-loop_NTPase"/>
</dbReference>
<evidence type="ECO:0000313" key="2">
    <source>
        <dbReference type="EMBL" id="TDO97203.1"/>
    </source>
</evidence>
<evidence type="ECO:0000313" key="3">
    <source>
        <dbReference type="Proteomes" id="UP000294656"/>
    </source>
</evidence>
<dbReference type="Pfam" id="PF07693">
    <property type="entry name" value="KAP_NTPase"/>
    <property type="match status" value="1"/>
</dbReference>
<dbReference type="InterPro" id="IPR011646">
    <property type="entry name" value="KAP_P-loop"/>
</dbReference>
<name>A0A4R6M757_9GAMM</name>
<feature type="domain" description="KAP NTPase" evidence="1">
    <location>
        <begin position="17"/>
        <end position="312"/>
    </location>
</feature>
<gene>
    <name evidence="2" type="ORF">DFP79_2015</name>
</gene>
<dbReference type="OrthoDB" id="88903at2"/>
<protein>
    <submittedName>
        <fullName evidence="2">KAP-like P-loop domain-containing protein</fullName>
    </submittedName>
</protein>
<dbReference type="Gene3D" id="3.40.50.300">
    <property type="entry name" value="P-loop containing nucleotide triphosphate hydrolases"/>
    <property type="match status" value="1"/>
</dbReference>
<organism evidence="2 3">
    <name type="scientific">Marinomonas balearica</name>
    <dbReference type="NCBI Taxonomy" id="491947"/>
    <lineage>
        <taxon>Bacteria</taxon>
        <taxon>Pseudomonadati</taxon>
        <taxon>Pseudomonadota</taxon>
        <taxon>Gammaproteobacteria</taxon>
        <taxon>Oceanospirillales</taxon>
        <taxon>Oceanospirillaceae</taxon>
        <taxon>Marinomonas</taxon>
    </lineage>
</organism>